<comment type="caution">
    <text evidence="1">The sequence shown here is derived from an EMBL/GenBank/DDBJ whole genome shotgun (WGS) entry which is preliminary data.</text>
</comment>
<reference evidence="1 2" key="1">
    <citation type="submission" date="2012-05" db="EMBL/GenBank/DDBJ databases">
        <title>Recombination and specialization in a pathogen metapopulation.</title>
        <authorList>
            <person name="Gardiner A."/>
            <person name="Kemen E."/>
            <person name="Schultz-Larsen T."/>
            <person name="MacLean D."/>
            <person name="Van Oosterhout C."/>
            <person name="Jones J.D.G."/>
        </authorList>
    </citation>
    <scope>NUCLEOTIDE SEQUENCE [LARGE SCALE GENOMIC DNA]</scope>
    <source>
        <strain evidence="1 2">Ac Nc2</strain>
    </source>
</reference>
<dbReference type="InParanoid" id="A0A024GGC7"/>
<protein>
    <submittedName>
        <fullName evidence="1">Uncharacterized protein</fullName>
    </submittedName>
</protein>
<name>A0A024GGC7_9STRA</name>
<gene>
    <name evidence="1" type="ORF">BN9_068070</name>
</gene>
<keyword evidence="2" id="KW-1185">Reference proteome</keyword>
<proteinExistence type="predicted"/>
<accession>A0A024GGC7</accession>
<dbReference type="EMBL" id="CAIX01000111">
    <property type="protein sequence ID" value="CCI45897.1"/>
    <property type="molecule type" value="Genomic_DNA"/>
</dbReference>
<dbReference type="Proteomes" id="UP000053237">
    <property type="component" value="Unassembled WGS sequence"/>
</dbReference>
<evidence type="ECO:0000313" key="2">
    <source>
        <dbReference type="Proteomes" id="UP000053237"/>
    </source>
</evidence>
<dbReference type="AlphaFoldDB" id="A0A024GGC7"/>
<organism evidence="1 2">
    <name type="scientific">Albugo candida</name>
    <dbReference type="NCBI Taxonomy" id="65357"/>
    <lineage>
        <taxon>Eukaryota</taxon>
        <taxon>Sar</taxon>
        <taxon>Stramenopiles</taxon>
        <taxon>Oomycota</taxon>
        <taxon>Peronosporomycetes</taxon>
        <taxon>Albuginales</taxon>
        <taxon>Albuginaceae</taxon>
        <taxon>Albugo</taxon>
    </lineage>
</organism>
<sequence length="344" mass="39907">MKIYAPLSYYTALLGALSVYRHHVDGDSQFWCRTTTDVSICGPKVDVAKLTAGEFLIKFNMERTRLWSEEFNICFPGEKMEIRSSGENEPDYKNIVFTDNKKVVVNMKKLYNPDKRRSTGNTECWIVNAKRLKELMRAKKLVPTSDAWTLDFDKFLELAAKGIYSVTHHDGYIGIDYAQNSQTLGFEDTDFKTEEHLRLPAIKMGETEYKDQSIRIRLGNLRLGLPIIPYNMASEWAITNGFKRIHNVLQHTRNDDLQADTPKLYISIPGHPCKNIDFLYAVADAKFLFVPTHCEYWEMNYQFLMTSIVRVNKIDSEYYTYKLDNHVVSESEPNLGYLEGRDPW</sequence>
<evidence type="ECO:0000313" key="1">
    <source>
        <dbReference type="EMBL" id="CCI45897.1"/>
    </source>
</evidence>